<dbReference type="EMBL" id="SFCC01000021">
    <property type="protein sequence ID" value="RZQ59896.1"/>
    <property type="molecule type" value="Genomic_DNA"/>
</dbReference>
<feature type="transmembrane region" description="Helical" evidence="2">
    <location>
        <begin position="52"/>
        <end position="71"/>
    </location>
</feature>
<dbReference type="Pfam" id="PF01841">
    <property type="entry name" value="Transglut_core"/>
    <property type="match status" value="1"/>
</dbReference>
<feature type="transmembrane region" description="Helical" evidence="2">
    <location>
        <begin position="666"/>
        <end position="699"/>
    </location>
</feature>
<evidence type="ECO:0000256" key="2">
    <source>
        <dbReference type="SAM" id="Phobius"/>
    </source>
</evidence>
<feature type="transmembrane region" description="Helical" evidence="2">
    <location>
        <begin position="135"/>
        <end position="154"/>
    </location>
</feature>
<proteinExistence type="predicted"/>
<protein>
    <submittedName>
        <fullName evidence="4">Transglutaminase domain-containing protein</fullName>
    </submittedName>
</protein>
<dbReference type="InterPro" id="IPR038765">
    <property type="entry name" value="Papain-like_cys_pep_sf"/>
</dbReference>
<feature type="region of interest" description="Disordered" evidence="1">
    <location>
        <begin position="540"/>
        <end position="595"/>
    </location>
</feature>
<dbReference type="AlphaFoldDB" id="A0A4Q7J0J3"/>
<evidence type="ECO:0000259" key="3">
    <source>
        <dbReference type="SMART" id="SM00460"/>
    </source>
</evidence>
<sequence length="826" mass="87024">MVAPAAAGIATVCASTSLTGVVAGVAWFGYVLVAVLLIACTGLALRSLRAPTLVVGLSQLVVLTFLITGVFTSEGILGIIPGPAAIGQLQDVLISSAEQIRTGLAPVEPTPAILCLSTIAIGLVAVLIDTLTVAAAAPAATGLVLLCVYAVPASLSNDLLPWWTFVVGAAAFAGLLAVDGSHRHRRWRNRTAPGLGVSAESTAAPVTVVSLALVCGLLGGTITAVGTVGSIPGDGPGSNMAGGTGGLGVNPFTNLRGLLNQGANVELFRVRGLQPNDPRLLRAFTLDFYQPNQGWKLADAPRMPAGDPANMPALPLAPGDSGEGQSVELQIEPINWVDVWLPVYGAPRALRGISEGWFYDRKSGAVFSERKQRSPAYTEVASLRVPTKEELRAEGTEIDRDLDPVYTRLDQVDPRVRGLAQQLTAGQASNFDKSVAIWQYFSSQNGFTYDTQTAAAADNDALADFLFNGKRGFCEQYASAMAVLLRSAGIPARVAVGFTPGVTTAGYRTITSQDAHAWVEVYFNDQGWVSFDPTPLADGRGYIPPYLRPDDQPTDGPATSGNDTQEMPSTSAQAPNDVPREETGPQEQQQAQETSLTQAPDGFGWGVLALLLLAAAVTAAVVMAMSRRLGGRGSGAAAVPGGVPPPGGGSATLALAPWLPPVITGLWVLVVAAAAWLWSIWLALPVAVVVAVVAGPWTIREVVRRRRLRTIAADGAGAADAAWSELLDECADRGVPAQTADTARMTAFRVAQKHRLDDDGQAGLRTVVGVLERSWYAPPETKVPEPDFAPAFDRVRGSLARNAPMSWRGRLFPKSLLRRRRNRRES</sequence>
<dbReference type="PANTHER" id="PTHR42736:SF1">
    <property type="entry name" value="PROTEIN-GLUTAMINE GAMMA-GLUTAMYLTRANSFERASE"/>
    <property type="match status" value="1"/>
</dbReference>
<dbReference type="PANTHER" id="PTHR42736">
    <property type="entry name" value="PROTEIN-GLUTAMINE GAMMA-GLUTAMYLTRANSFERASE"/>
    <property type="match status" value="1"/>
</dbReference>
<evidence type="ECO:0000313" key="5">
    <source>
        <dbReference type="Proteomes" id="UP000292003"/>
    </source>
</evidence>
<dbReference type="SUPFAM" id="SSF54001">
    <property type="entry name" value="Cysteine proteinases"/>
    <property type="match status" value="1"/>
</dbReference>
<evidence type="ECO:0000313" key="4">
    <source>
        <dbReference type="EMBL" id="RZQ59896.1"/>
    </source>
</evidence>
<keyword evidence="2" id="KW-1133">Transmembrane helix</keyword>
<dbReference type="InterPro" id="IPR021878">
    <property type="entry name" value="TgpA_N"/>
</dbReference>
<dbReference type="Gene3D" id="3.10.620.30">
    <property type="match status" value="1"/>
</dbReference>
<feature type="transmembrane region" description="Helical" evidence="2">
    <location>
        <begin position="603"/>
        <end position="625"/>
    </location>
</feature>
<feature type="transmembrane region" description="Helical" evidence="2">
    <location>
        <begin position="111"/>
        <end position="128"/>
    </location>
</feature>
<reference evidence="4 5" key="1">
    <citation type="submission" date="2019-02" db="EMBL/GenBank/DDBJ databases">
        <title>Draft genome sequence of Amycolatopsis sp. 8-3EHSu isolated from roots of Suaeda maritima.</title>
        <authorList>
            <person name="Duangmal K."/>
            <person name="Chantavorakit T."/>
        </authorList>
    </citation>
    <scope>NUCLEOTIDE SEQUENCE [LARGE SCALE GENOMIC DNA]</scope>
    <source>
        <strain evidence="4 5">8-3EHSu</strain>
    </source>
</reference>
<dbReference type="OrthoDB" id="9804023at2"/>
<feature type="compositionally biased region" description="Polar residues" evidence="1">
    <location>
        <begin position="585"/>
        <end position="595"/>
    </location>
</feature>
<feature type="domain" description="Transglutaminase-like" evidence="3">
    <location>
        <begin position="466"/>
        <end position="535"/>
    </location>
</feature>
<dbReference type="Pfam" id="PF11992">
    <property type="entry name" value="TgpA_N"/>
    <property type="match status" value="1"/>
</dbReference>
<name>A0A4Q7J0J3_9PSEU</name>
<gene>
    <name evidence="4" type="ORF">EWH70_32680</name>
</gene>
<feature type="transmembrane region" description="Helical" evidence="2">
    <location>
        <begin position="160"/>
        <end position="178"/>
    </location>
</feature>
<dbReference type="InterPro" id="IPR052901">
    <property type="entry name" value="Bact_TGase-like"/>
</dbReference>
<dbReference type="InterPro" id="IPR002931">
    <property type="entry name" value="Transglutaminase-like"/>
</dbReference>
<keyword evidence="2" id="KW-0812">Transmembrane</keyword>
<dbReference type="SMART" id="SM00460">
    <property type="entry name" value="TGc"/>
    <property type="match status" value="1"/>
</dbReference>
<keyword evidence="2" id="KW-0472">Membrane</keyword>
<feature type="compositionally biased region" description="Polar residues" evidence="1">
    <location>
        <begin position="557"/>
        <end position="574"/>
    </location>
</feature>
<feature type="transmembrane region" description="Helical" evidence="2">
    <location>
        <begin position="24"/>
        <end position="45"/>
    </location>
</feature>
<comment type="caution">
    <text evidence="4">The sequence shown here is derived from an EMBL/GenBank/DDBJ whole genome shotgun (WGS) entry which is preliminary data.</text>
</comment>
<dbReference type="Proteomes" id="UP000292003">
    <property type="component" value="Unassembled WGS sequence"/>
</dbReference>
<evidence type="ECO:0000256" key="1">
    <source>
        <dbReference type="SAM" id="MobiDB-lite"/>
    </source>
</evidence>
<accession>A0A4Q7J0J3</accession>
<keyword evidence="5" id="KW-1185">Reference proteome</keyword>
<organism evidence="4 5">
    <name type="scientific">Amycolatopsis suaedae</name>
    <dbReference type="NCBI Taxonomy" id="2510978"/>
    <lineage>
        <taxon>Bacteria</taxon>
        <taxon>Bacillati</taxon>
        <taxon>Actinomycetota</taxon>
        <taxon>Actinomycetes</taxon>
        <taxon>Pseudonocardiales</taxon>
        <taxon>Pseudonocardiaceae</taxon>
        <taxon>Amycolatopsis</taxon>
    </lineage>
</organism>